<gene>
    <name evidence="2" type="ORF">HK105_203510</name>
</gene>
<evidence type="ECO:0000313" key="3">
    <source>
        <dbReference type="Proteomes" id="UP001527925"/>
    </source>
</evidence>
<evidence type="ECO:0008006" key="4">
    <source>
        <dbReference type="Google" id="ProtNLM"/>
    </source>
</evidence>
<dbReference type="EMBL" id="JADGIZ020000013">
    <property type="protein sequence ID" value="KAL2917078.1"/>
    <property type="molecule type" value="Genomic_DNA"/>
</dbReference>
<feature type="chain" id="PRO_5047247949" description="Transmembrane protein 186" evidence="1">
    <location>
        <begin position="24"/>
        <end position="258"/>
    </location>
</feature>
<keyword evidence="1" id="KW-0732">Signal</keyword>
<feature type="signal peptide" evidence="1">
    <location>
        <begin position="1"/>
        <end position="23"/>
    </location>
</feature>
<evidence type="ECO:0000256" key="1">
    <source>
        <dbReference type="SAM" id="SignalP"/>
    </source>
</evidence>
<evidence type="ECO:0000313" key="2">
    <source>
        <dbReference type="EMBL" id="KAL2917078.1"/>
    </source>
</evidence>
<comment type="caution">
    <text evidence="2">The sequence shown here is derived from an EMBL/GenBank/DDBJ whole genome shotgun (WGS) entry which is preliminary data.</text>
</comment>
<accession>A0ABR4NC20</accession>
<dbReference type="Proteomes" id="UP001527925">
    <property type="component" value="Unassembled WGS sequence"/>
</dbReference>
<proteinExistence type="predicted"/>
<sequence length="258" mass="26395">MAGSLASLCALAAASSAAGRAAAQARTCLRASASAACIYRAVRAASTASSRSRPRTRPVAVQVSSPAAAAAAAAAPGATARAGPTPVSVPEALVFVGPLTKFLRYFKIGVAVYAAGSCSLLPLLLSNAAQSTASAETVLASVSGTIAVMAGMTFAISRNYVTSISQPIPTYVPTSGRSGSGSSHLQISEPTTVTVETRSMWESSLDPTSGAVRHRFFIDSAKPQDDLVFGKLWNKVREQSGMSVEAQDAGTPKDEQKK</sequence>
<protein>
    <recommendedName>
        <fullName evidence="4">Transmembrane protein 186</fullName>
    </recommendedName>
</protein>
<organism evidence="2 3">
    <name type="scientific">Polyrhizophydium stewartii</name>
    <dbReference type="NCBI Taxonomy" id="2732419"/>
    <lineage>
        <taxon>Eukaryota</taxon>
        <taxon>Fungi</taxon>
        <taxon>Fungi incertae sedis</taxon>
        <taxon>Chytridiomycota</taxon>
        <taxon>Chytridiomycota incertae sedis</taxon>
        <taxon>Chytridiomycetes</taxon>
        <taxon>Rhizophydiales</taxon>
        <taxon>Rhizophydiales incertae sedis</taxon>
        <taxon>Polyrhizophydium</taxon>
    </lineage>
</organism>
<name>A0ABR4NC20_9FUNG</name>
<reference evidence="2 3" key="1">
    <citation type="submission" date="2023-09" db="EMBL/GenBank/DDBJ databases">
        <title>Pangenome analysis of Batrachochytrium dendrobatidis and related Chytrids.</title>
        <authorList>
            <person name="Yacoub M.N."/>
            <person name="Stajich J.E."/>
            <person name="James T.Y."/>
        </authorList>
    </citation>
    <scope>NUCLEOTIDE SEQUENCE [LARGE SCALE GENOMIC DNA]</scope>
    <source>
        <strain evidence="2 3">JEL0888</strain>
    </source>
</reference>
<keyword evidence="3" id="KW-1185">Reference proteome</keyword>